<dbReference type="HOGENOM" id="CLU_2283882_0_0_1"/>
<dbReference type="eggNOG" id="ENOG502SV1T">
    <property type="taxonomic scope" value="Eukaryota"/>
</dbReference>
<dbReference type="Gene3D" id="3.15.10.10">
    <property type="entry name" value="Bactericidal permeability-increasing protein, domain 1"/>
    <property type="match status" value="1"/>
</dbReference>
<proteinExistence type="inferred from homology"/>
<dbReference type="Ensembl" id="ENSMPUT00000018006.1">
    <property type="protein sequence ID" value="ENSMPUP00000017746.1"/>
    <property type="gene ID" value="ENSMPUG00000017857.1"/>
</dbReference>
<organism evidence="2">
    <name type="scientific">Mustela putorius furo</name>
    <name type="common">European domestic ferret</name>
    <name type="synonym">Mustela furo</name>
    <dbReference type="NCBI Taxonomy" id="9669"/>
    <lineage>
        <taxon>Eukaryota</taxon>
        <taxon>Metazoa</taxon>
        <taxon>Chordata</taxon>
        <taxon>Craniata</taxon>
        <taxon>Vertebrata</taxon>
        <taxon>Euteleostomi</taxon>
        <taxon>Mammalia</taxon>
        <taxon>Eutheria</taxon>
        <taxon>Laurasiatheria</taxon>
        <taxon>Carnivora</taxon>
        <taxon>Caniformia</taxon>
        <taxon>Musteloidea</taxon>
        <taxon>Mustelidae</taxon>
        <taxon>Mustelinae</taxon>
        <taxon>Mustela</taxon>
    </lineage>
</organism>
<protein>
    <submittedName>
        <fullName evidence="2">Uncharacterized protein</fullName>
    </submittedName>
</protein>
<evidence type="ECO:0000256" key="1">
    <source>
        <dbReference type="ARBA" id="ARBA00007292"/>
    </source>
</evidence>
<dbReference type="InterPro" id="IPR051660">
    <property type="entry name" value="BPI_fold-BPI/LBP"/>
</dbReference>
<dbReference type="PANTHER" id="PTHR46019:SF9">
    <property type="entry name" value="BPI FOLD CONTAINING FAMILY A, MEMBER 6"/>
    <property type="match status" value="1"/>
</dbReference>
<dbReference type="InParanoid" id="M3Z2D4"/>
<dbReference type="EMBL" id="AEYP01020816">
    <property type="status" value="NOT_ANNOTATED_CDS"/>
    <property type="molecule type" value="Genomic_DNA"/>
</dbReference>
<comment type="similarity">
    <text evidence="1">Belongs to the BPI/LBP/Plunc superfamily. BPI/LBP family.</text>
</comment>
<sequence>KILLGSRTLPAGKDHLLEAAGSLALEGLLGKGSLGGLCGHGSLAGINDVLKSTIPLGKLNSWLTITDFDIVQVSWKVHPFSDLQLQLQTRLTITFPRLSNHS</sequence>
<dbReference type="GeneTree" id="ENSGT01010000222653"/>
<evidence type="ECO:0000313" key="2">
    <source>
        <dbReference type="Ensembl" id="ENSMPUP00000017746.1"/>
    </source>
</evidence>
<accession>M3Z2D4</accession>
<name>M3Z2D4_MUSPF</name>
<dbReference type="PANTHER" id="PTHR46019">
    <property type="entry name" value="BPI FOLD-CONTAINING FAMILY B MEMBER 4-RELATED"/>
    <property type="match status" value="1"/>
</dbReference>
<dbReference type="AlphaFoldDB" id="M3Z2D4"/>
<reference evidence="2" key="1">
    <citation type="submission" date="2024-06" db="UniProtKB">
        <authorList>
            <consortium name="Ensembl"/>
        </authorList>
    </citation>
    <scope>IDENTIFICATION</scope>
</reference>